<dbReference type="EMBL" id="JAAIUW010000005">
    <property type="protein sequence ID" value="KAF7832215.1"/>
    <property type="molecule type" value="Genomic_DNA"/>
</dbReference>
<dbReference type="Proteomes" id="UP000634136">
    <property type="component" value="Unassembled WGS sequence"/>
</dbReference>
<accession>A0A835C5V0</accession>
<proteinExistence type="predicted"/>
<keyword evidence="2" id="KW-1185">Reference proteome</keyword>
<evidence type="ECO:0000313" key="1">
    <source>
        <dbReference type="EMBL" id="KAF7832215.1"/>
    </source>
</evidence>
<protein>
    <submittedName>
        <fullName evidence="1">Uncharacterized protein</fullName>
    </submittedName>
</protein>
<reference evidence="1" key="1">
    <citation type="submission" date="2020-09" db="EMBL/GenBank/DDBJ databases">
        <title>Genome-Enabled Discovery of Anthraquinone Biosynthesis in Senna tora.</title>
        <authorList>
            <person name="Kang S.-H."/>
            <person name="Pandey R.P."/>
            <person name="Lee C.-M."/>
            <person name="Sim J.-S."/>
            <person name="Jeong J.-T."/>
            <person name="Choi B.-S."/>
            <person name="Jung M."/>
            <person name="Ginzburg D."/>
            <person name="Zhao K."/>
            <person name="Won S.Y."/>
            <person name="Oh T.-J."/>
            <person name="Yu Y."/>
            <person name="Kim N.-H."/>
            <person name="Lee O.R."/>
            <person name="Lee T.-H."/>
            <person name="Bashyal P."/>
            <person name="Kim T.-S."/>
            <person name="Lee W.-H."/>
            <person name="Kawkins C."/>
            <person name="Kim C.-K."/>
            <person name="Kim J.S."/>
            <person name="Ahn B.O."/>
            <person name="Rhee S.Y."/>
            <person name="Sohng J.K."/>
        </authorList>
    </citation>
    <scope>NUCLEOTIDE SEQUENCE</scope>
    <source>
        <tissue evidence="1">Leaf</tissue>
    </source>
</reference>
<comment type="caution">
    <text evidence="1">The sequence shown here is derived from an EMBL/GenBank/DDBJ whole genome shotgun (WGS) entry which is preliminary data.</text>
</comment>
<organism evidence="1 2">
    <name type="scientific">Senna tora</name>
    <dbReference type="NCBI Taxonomy" id="362788"/>
    <lineage>
        <taxon>Eukaryota</taxon>
        <taxon>Viridiplantae</taxon>
        <taxon>Streptophyta</taxon>
        <taxon>Embryophyta</taxon>
        <taxon>Tracheophyta</taxon>
        <taxon>Spermatophyta</taxon>
        <taxon>Magnoliopsida</taxon>
        <taxon>eudicotyledons</taxon>
        <taxon>Gunneridae</taxon>
        <taxon>Pentapetalae</taxon>
        <taxon>rosids</taxon>
        <taxon>fabids</taxon>
        <taxon>Fabales</taxon>
        <taxon>Fabaceae</taxon>
        <taxon>Caesalpinioideae</taxon>
        <taxon>Cassia clade</taxon>
        <taxon>Senna</taxon>
    </lineage>
</organism>
<sequence length="27" mass="3175">MANYMWSHVFGLRRRSGLKILVSEADH</sequence>
<dbReference type="AlphaFoldDB" id="A0A835C5V0"/>
<evidence type="ECO:0000313" key="2">
    <source>
        <dbReference type="Proteomes" id="UP000634136"/>
    </source>
</evidence>
<name>A0A835C5V0_9FABA</name>
<gene>
    <name evidence="1" type="ORF">G2W53_014548</name>
</gene>